<dbReference type="Proteomes" id="UP000309340">
    <property type="component" value="Unassembled WGS sequence"/>
</dbReference>
<dbReference type="InterPro" id="IPR038770">
    <property type="entry name" value="Na+/solute_symporter_sf"/>
</dbReference>
<feature type="domain" description="Cation/H+ exchanger transmembrane" evidence="10">
    <location>
        <begin position="529"/>
        <end position="966"/>
    </location>
</feature>
<feature type="transmembrane region" description="Helical" evidence="9">
    <location>
        <begin position="906"/>
        <end position="930"/>
    </location>
</feature>
<keyword evidence="4 9" id="KW-0812">Transmembrane</keyword>
<feature type="transmembrane region" description="Helical" evidence="9">
    <location>
        <begin position="741"/>
        <end position="769"/>
    </location>
</feature>
<dbReference type="GO" id="GO:0015297">
    <property type="term" value="F:antiporter activity"/>
    <property type="evidence" value="ECO:0007669"/>
    <property type="project" value="UniProtKB-KW"/>
</dbReference>
<feature type="transmembrane region" description="Helical" evidence="9">
    <location>
        <begin position="391"/>
        <end position="410"/>
    </location>
</feature>
<feature type="region of interest" description="Disordered" evidence="8">
    <location>
        <begin position="75"/>
        <end position="165"/>
    </location>
</feature>
<proteinExistence type="predicted"/>
<organism evidence="11 12">
    <name type="scientific">Friedmanniomyces simplex</name>
    <dbReference type="NCBI Taxonomy" id="329884"/>
    <lineage>
        <taxon>Eukaryota</taxon>
        <taxon>Fungi</taxon>
        <taxon>Dikarya</taxon>
        <taxon>Ascomycota</taxon>
        <taxon>Pezizomycotina</taxon>
        <taxon>Dothideomycetes</taxon>
        <taxon>Dothideomycetidae</taxon>
        <taxon>Mycosphaerellales</taxon>
        <taxon>Teratosphaeriaceae</taxon>
        <taxon>Friedmanniomyces</taxon>
    </lineage>
</organism>
<feature type="transmembrane region" description="Helical" evidence="9">
    <location>
        <begin position="538"/>
        <end position="557"/>
    </location>
</feature>
<keyword evidence="2" id="KW-0813">Transport</keyword>
<evidence type="ECO:0000256" key="5">
    <source>
        <dbReference type="ARBA" id="ARBA00022989"/>
    </source>
</evidence>
<evidence type="ECO:0000256" key="4">
    <source>
        <dbReference type="ARBA" id="ARBA00022692"/>
    </source>
</evidence>
<feature type="transmembrane region" description="Helical" evidence="9">
    <location>
        <begin position="942"/>
        <end position="965"/>
    </location>
</feature>
<keyword evidence="5 9" id="KW-1133">Transmembrane helix</keyword>
<dbReference type="PANTHER" id="PTHR43562">
    <property type="entry name" value="NAPA-TYPE SODIUM/HYDROGEN ANTIPORTER"/>
    <property type="match status" value="1"/>
</dbReference>
<evidence type="ECO:0000313" key="11">
    <source>
        <dbReference type="EMBL" id="TKA74451.1"/>
    </source>
</evidence>
<feature type="transmembrane region" description="Helical" evidence="9">
    <location>
        <begin position="626"/>
        <end position="646"/>
    </location>
</feature>
<feature type="compositionally biased region" description="Gly residues" evidence="8">
    <location>
        <begin position="15"/>
        <end position="29"/>
    </location>
</feature>
<evidence type="ECO:0000256" key="8">
    <source>
        <dbReference type="SAM" id="MobiDB-lite"/>
    </source>
</evidence>
<feature type="compositionally biased region" description="Low complexity" evidence="8">
    <location>
        <begin position="142"/>
        <end position="155"/>
    </location>
</feature>
<dbReference type="Gene3D" id="1.20.1530.20">
    <property type="match status" value="1"/>
</dbReference>
<feature type="compositionally biased region" description="Gly residues" evidence="8">
    <location>
        <begin position="81"/>
        <end position="92"/>
    </location>
</feature>
<evidence type="ECO:0000256" key="3">
    <source>
        <dbReference type="ARBA" id="ARBA00022449"/>
    </source>
</evidence>
<keyword evidence="3" id="KW-0050">Antiport</keyword>
<feature type="transmembrane region" description="Helical" evidence="9">
    <location>
        <begin position="593"/>
        <end position="614"/>
    </location>
</feature>
<feature type="region of interest" description="Disordered" evidence="8">
    <location>
        <begin position="1"/>
        <end position="57"/>
    </location>
</feature>
<gene>
    <name evidence="11" type="ORF">B0A55_05072</name>
</gene>
<evidence type="ECO:0000256" key="1">
    <source>
        <dbReference type="ARBA" id="ARBA00004141"/>
    </source>
</evidence>
<accession>A0A4U0XE66</accession>
<evidence type="ECO:0000256" key="7">
    <source>
        <dbReference type="ARBA" id="ARBA00023136"/>
    </source>
</evidence>
<evidence type="ECO:0000256" key="9">
    <source>
        <dbReference type="SAM" id="Phobius"/>
    </source>
</evidence>
<dbReference type="GO" id="GO:1902600">
    <property type="term" value="P:proton transmembrane transport"/>
    <property type="evidence" value="ECO:0007669"/>
    <property type="project" value="InterPro"/>
</dbReference>
<reference evidence="11 12" key="1">
    <citation type="submission" date="2017-03" db="EMBL/GenBank/DDBJ databases">
        <title>Genomes of endolithic fungi from Antarctica.</title>
        <authorList>
            <person name="Coleine C."/>
            <person name="Masonjones S."/>
            <person name="Stajich J.E."/>
        </authorList>
    </citation>
    <scope>NUCLEOTIDE SEQUENCE [LARGE SCALE GENOMIC DNA]</scope>
    <source>
        <strain evidence="11 12">CCFEE 5184</strain>
    </source>
</reference>
<feature type="transmembrane region" description="Helical" evidence="9">
    <location>
        <begin position="658"/>
        <end position="680"/>
    </location>
</feature>
<dbReference type="AlphaFoldDB" id="A0A4U0XE66"/>
<name>A0A4U0XE66_9PEZI</name>
<keyword evidence="7 9" id="KW-0472">Membrane</keyword>
<dbReference type="Pfam" id="PF00999">
    <property type="entry name" value="Na_H_Exchanger"/>
    <property type="match status" value="1"/>
</dbReference>
<comment type="caution">
    <text evidence="11">The sequence shown here is derived from an EMBL/GenBank/DDBJ whole genome shotgun (WGS) entry which is preliminary data.</text>
</comment>
<feature type="transmembrane region" description="Helical" evidence="9">
    <location>
        <begin position="700"/>
        <end position="720"/>
    </location>
</feature>
<feature type="transmembrane region" description="Helical" evidence="9">
    <location>
        <begin position="842"/>
        <end position="867"/>
    </location>
</feature>
<keyword evidence="6" id="KW-0406">Ion transport</keyword>
<feature type="transmembrane region" description="Helical" evidence="9">
    <location>
        <begin position="504"/>
        <end position="526"/>
    </location>
</feature>
<dbReference type="OrthoDB" id="1288932at2759"/>
<evidence type="ECO:0000259" key="10">
    <source>
        <dbReference type="Pfam" id="PF00999"/>
    </source>
</evidence>
<feature type="transmembrane region" description="Helical" evidence="9">
    <location>
        <begin position="563"/>
        <end position="581"/>
    </location>
</feature>
<dbReference type="InterPro" id="IPR006153">
    <property type="entry name" value="Cation/H_exchanger_TM"/>
</dbReference>
<comment type="subcellular location">
    <subcellularLocation>
        <location evidence="1">Membrane</location>
        <topology evidence="1">Multi-pass membrane protein</topology>
    </subcellularLocation>
</comment>
<dbReference type="GO" id="GO:0016020">
    <property type="term" value="C:membrane"/>
    <property type="evidence" value="ECO:0007669"/>
    <property type="project" value="UniProtKB-SubCell"/>
</dbReference>
<evidence type="ECO:0000256" key="2">
    <source>
        <dbReference type="ARBA" id="ARBA00022448"/>
    </source>
</evidence>
<evidence type="ECO:0000256" key="6">
    <source>
        <dbReference type="ARBA" id="ARBA00023065"/>
    </source>
</evidence>
<dbReference type="PANTHER" id="PTHR43562:SF2">
    <property type="entry name" value="SODIUM-HYDROGEN ANTIPORTER"/>
    <property type="match status" value="1"/>
</dbReference>
<protein>
    <recommendedName>
        <fullName evidence="10">Cation/H+ exchanger transmembrane domain-containing protein</fullName>
    </recommendedName>
</protein>
<evidence type="ECO:0000313" key="12">
    <source>
        <dbReference type="Proteomes" id="UP000309340"/>
    </source>
</evidence>
<sequence length="995" mass="108901">MSGLMNKAKEAMGKSSGGGSGGSSSGGQESGTEKQADKYANQGIDKATDSAGMGDKYDGKIDQFALLTLEQDKQLNNQIPGGQGNQAGGQQGGFTNRQLVAAMGKHPTPPPPPQYRDDPDDAVSMHTTRSDYEYDDAQQLPSYSDSEAAAASSSSNTNDDEQSAPLIDDYAVIPSGSTIDLRAQSRSKVVTGGETTIRMDERLEDPEALHNYTNALSLLPPKIQVRIRGWHDETVNRNSKKETSTVVDFDMHFNLSQYLPRFPAEQGWQPYLVADGDLAHRGSWRKTRAENYTSDIEAGGERYLGLADGPHLELRRWITEYCESKAKLRVFRLTREVSGLDTEYLTNSVERLIRSTDYRGHTGISFPIADKNVDIYSPHEINRWRTSWIRYLFYFTFLWLITWPILFFLTKRWEVYRVRWCFSYMISQRNGQSCKRYSRISEEDWCAEHASLIRGLALDRFQGDATDLPLESGDTEERRRRGTVQTGNANLDAAASLIRDGLDAWNSVSVVDLLVIISFFTLLWVAQYMSAKVIRAGIIGPIIAGIIYGVPLANILLHEWQETFLALGYVGLILLIFEGGLTARLDLLRANLFFSVCAAITGIIFPIGLSYLLLYLGFGYGAVETFIIGAALSSTSLGTTFAVLSGASKTIDFSQTRVGAVLVSAAVIDDVSGLVMSSVIQNLGSMSDGGNVNLGWLIGRPIVASIAMAVVTPVLSKFVLAPVFRKFIQGRLARYGHRSNIVLMILVLCAFISIAAYSGTSVLFGAFLAGMLLTYLPTTEDEASLGSESKSESERHGSESLTFVHTFEHYVQDVQRYVLEPLFFASIGFAIPFLDLWTGSAIWHGIVYTLLMIVGKLVVGLWIPLWAAMSSPARANIEAGNRDTASPPTPQLEAQSRTRKSMIKAALSPGCLLGMAMVARGEIGLLIIQIGFNSTLYVSQAAFLTGIWAIMLNTIVGPVAVGALVKYRGGALGKGEWGLVPIPKARTNARYTGSA</sequence>
<keyword evidence="12" id="KW-1185">Reference proteome</keyword>
<dbReference type="EMBL" id="NAJQ01000226">
    <property type="protein sequence ID" value="TKA74451.1"/>
    <property type="molecule type" value="Genomic_DNA"/>
</dbReference>